<comment type="caution">
    <text evidence="4">The sequence shown here is derived from an EMBL/GenBank/DDBJ whole genome shotgun (WGS) entry which is preliminary data.</text>
</comment>
<dbReference type="GO" id="GO:0020037">
    <property type="term" value="F:heme binding"/>
    <property type="evidence" value="ECO:0007669"/>
    <property type="project" value="InterPro"/>
</dbReference>
<dbReference type="InterPro" id="IPR000898">
    <property type="entry name" value="Indolamine_dOase"/>
</dbReference>
<dbReference type="PANTHER" id="PTHR28657:SF5">
    <property type="entry name" value="INDOLEAMINE 2,3-DIOXYGENASE"/>
    <property type="match status" value="1"/>
</dbReference>
<dbReference type="GO" id="GO:0033754">
    <property type="term" value="F:indoleamine 2,3-dioxygenase activity"/>
    <property type="evidence" value="ECO:0007669"/>
    <property type="project" value="TreeGrafter"/>
</dbReference>
<keyword evidence="4" id="KW-0560">Oxidoreductase</keyword>
<comment type="similarity">
    <text evidence="1">Belongs to the indoleamine 2,3-dioxygenase family.</text>
</comment>
<dbReference type="EMBL" id="LATX01001519">
    <property type="protein sequence ID" value="KTB41038.1"/>
    <property type="molecule type" value="Genomic_DNA"/>
</dbReference>
<organism evidence="4 5">
    <name type="scientific">Moniliophthora roreri</name>
    <name type="common">Frosty pod rot fungus</name>
    <name type="synonym">Monilia roreri</name>
    <dbReference type="NCBI Taxonomy" id="221103"/>
    <lineage>
        <taxon>Eukaryota</taxon>
        <taxon>Fungi</taxon>
        <taxon>Dikarya</taxon>
        <taxon>Basidiomycota</taxon>
        <taxon>Agaricomycotina</taxon>
        <taxon>Agaricomycetes</taxon>
        <taxon>Agaricomycetidae</taxon>
        <taxon>Agaricales</taxon>
        <taxon>Marasmiineae</taxon>
        <taxon>Marasmiaceae</taxon>
        <taxon>Moniliophthora</taxon>
    </lineage>
</organism>
<evidence type="ECO:0000256" key="3">
    <source>
        <dbReference type="ARBA" id="ARBA00023004"/>
    </source>
</evidence>
<dbReference type="PANTHER" id="PTHR28657">
    <property type="entry name" value="INDOLEAMINE 2,3-DIOXYGENASE"/>
    <property type="match status" value="1"/>
</dbReference>
<protein>
    <submittedName>
        <fullName evidence="4">Putative Indoleamine 2,3-dioxygenase</fullName>
    </submittedName>
</protein>
<dbReference type="GO" id="GO:0046872">
    <property type="term" value="F:metal ion binding"/>
    <property type="evidence" value="ECO:0007669"/>
    <property type="project" value="UniProtKB-KW"/>
</dbReference>
<dbReference type="SUPFAM" id="SSF140959">
    <property type="entry name" value="Indolic compounds 2,3-dioxygenase-like"/>
    <property type="match status" value="1"/>
</dbReference>
<dbReference type="AlphaFoldDB" id="A0A0W0FXV6"/>
<dbReference type="GO" id="GO:0005737">
    <property type="term" value="C:cytoplasm"/>
    <property type="evidence" value="ECO:0007669"/>
    <property type="project" value="TreeGrafter"/>
</dbReference>
<dbReference type="GO" id="GO:0019441">
    <property type="term" value="P:L-tryptophan catabolic process to kynurenine"/>
    <property type="evidence" value="ECO:0007669"/>
    <property type="project" value="InterPro"/>
</dbReference>
<gene>
    <name evidence="4" type="ORF">WG66_6381</name>
</gene>
<proteinExistence type="inferred from homology"/>
<keyword evidence="3" id="KW-0408">Iron</keyword>
<keyword evidence="4" id="KW-0223">Dioxygenase</keyword>
<keyword evidence="2" id="KW-0479">Metal-binding</keyword>
<evidence type="ECO:0000256" key="2">
    <source>
        <dbReference type="ARBA" id="ARBA00022723"/>
    </source>
</evidence>
<dbReference type="InterPro" id="IPR037217">
    <property type="entry name" value="Trp/Indoleamine_2_3_dOase-like"/>
</dbReference>
<name>A0A0W0FXV6_MONRR</name>
<dbReference type="Proteomes" id="UP000054988">
    <property type="component" value="Unassembled WGS sequence"/>
</dbReference>
<evidence type="ECO:0000313" key="4">
    <source>
        <dbReference type="EMBL" id="KTB41038.1"/>
    </source>
</evidence>
<evidence type="ECO:0000313" key="5">
    <source>
        <dbReference type="Proteomes" id="UP000054988"/>
    </source>
</evidence>
<sequence length="196" mass="22219">MSSEPAESTEFWNGFMETNPPMTRLPSEWESWEALPIITKPQDPERIPRARLVLVWILHFYVHTLAPQPDSEPVRIPLSLSVPLLQISKPTDQPPVLTYADGVILNSYLDATYNSPKCLFLFNKGPGSGYEQAFHLTSAQVEWEGAKAMRVVHDIVTSSVDMQTLTSQLETLTTHIHTLRETLLFYQEDLRSGILL</sequence>
<dbReference type="Pfam" id="PF01231">
    <property type="entry name" value="IDO"/>
    <property type="match status" value="1"/>
</dbReference>
<reference evidence="4 5" key="1">
    <citation type="submission" date="2015-12" db="EMBL/GenBank/DDBJ databases">
        <title>Draft genome sequence of Moniliophthora roreri, the causal agent of frosty pod rot of cacao.</title>
        <authorList>
            <person name="Aime M.C."/>
            <person name="Diaz-Valderrama J.R."/>
            <person name="Kijpornyongpan T."/>
            <person name="Phillips-Mora W."/>
        </authorList>
    </citation>
    <scope>NUCLEOTIDE SEQUENCE [LARGE SCALE GENOMIC DNA]</scope>
    <source>
        <strain evidence="4 5">MCA 2952</strain>
    </source>
</reference>
<evidence type="ECO:0000256" key="1">
    <source>
        <dbReference type="ARBA" id="ARBA00007119"/>
    </source>
</evidence>
<dbReference type="GO" id="GO:0034354">
    <property type="term" value="P:'de novo' NAD+ biosynthetic process from L-tryptophan"/>
    <property type="evidence" value="ECO:0007669"/>
    <property type="project" value="TreeGrafter"/>
</dbReference>
<accession>A0A0W0FXV6</accession>